<feature type="transmembrane region" description="Helical" evidence="18">
    <location>
        <begin position="306"/>
        <end position="327"/>
    </location>
</feature>
<feature type="transmembrane region" description="Helical" evidence="18">
    <location>
        <begin position="230"/>
        <end position="249"/>
    </location>
</feature>
<feature type="transmembrane region" description="Helical" evidence="18">
    <location>
        <begin position="57"/>
        <end position="75"/>
    </location>
</feature>
<dbReference type="PANTHER" id="PTHR46552:SF1">
    <property type="entry name" value="NADH-UBIQUINONE OXIDOREDUCTASE CHAIN 2"/>
    <property type="match status" value="1"/>
</dbReference>
<dbReference type="Pfam" id="PF00361">
    <property type="entry name" value="Proton_antipo_M"/>
    <property type="match status" value="1"/>
</dbReference>
<keyword evidence="16 18" id="KW-0472">Membrane</keyword>
<keyword evidence="11 18" id="KW-0249">Electron transport</keyword>
<feature type="transmembrane region" description="Helical" evidence="18">
    <location>
        <begin position="261"/>
        <end position="282"/>
    </location>
</feature>
<evidence type="ECO:0000256" key="16">
    <source>
        <dbReference type="ARBA" id="ARBA00023136"/>
    </source>
</evidence>
<evidence type="ECO:0000256" key="15">
    <source>
        <dbReference type="ARBA" id="ARBA00023128"/>
    </source>
</evidence>
<gene>
    <name evidence="20" type="primary">nad2</name>
</gene>
<dbReference type="InterPro" id="IPR050175">
    <property type="entry name" value="Complex_I_Subunit_2"/>
</dbReference>
<name>A0A346RG72_9COLE</name>
<dbReference type="PANTHER" id="PTHR46552">
    <property type="entry name" value="NADH-UBIQUINONE OXIDOREDUCTASE CHAIN 2"/>
    <property type="match status" value="1"/>
</dbReference>
<comment type="function">
    <text evidence="1">Core subunit of the mitochondrial membrane respiratory chain NADH dehydrogenase (Complex I) that is believed to belong to the minimal assembly required for catalysis. Complex I functions in the transfer of electrons from NADH to the respiratory chain. The immediate electron acceptor for the enzyme is believed to be ubiquinone.</text>
</comment>
<evidence type="ECO:0000256" key="14">
    <source>
        <dbReference type="ARBA" id="ARBA00023075"/>
    </source>
</evidence>
<geneLocation type="mitochondrion" evidence="20"/>
<evidence type="ECO:0000256" key="6">
    <source>
        <dbReference type="ARBA" id="ARBA00022448"/>
    </source>
</evidence>
<evidence type="ECO:0000256" key="17">
    <source>
        <dbReference type="ARBA" id="ARBA00049551"/>
    </source>
</evidence>
<feature type="domain" description="NADH:quinone oxidoreductase/Mrp antiporter transmembrane" evidence="19">
    <location>
        <begin position="84"/>
        <end position="276"/>
    </location>
</feature>
<keyword evidence="12 18" id="KW-1133">Transmembrane helix</keyword>
<evidence type="ECO:0000256" key="10">
    <source>
        <dbReference type="ARBA" id="ARBA00022967"/>
    </source>
</evidence>
<feature type="transmembrane region" description="Helical" evidence="18">
    <location>
        <begin position="7"/>
        <end position="33"/>
    </location>
</feature>
<dbReference type="EMBL" id="MG193355">
    <property type="protein sequence ID" value="AXS65069.1"/>
    <property type="molecule type" value="Genomic_DNA"/>
</dbReference>
<evidence type="ECO:0000259" key="19">
    <source>
        <dbReference type="Pfam" id="PF00361"/>
    </source>
</evidence>
<comment type="subcellular location">
    <subcellularLocation>
        <location evidence="2 18">Mitochondrion inner membrane</location>
        <topology evidence="2 18">Multi-pass membrane protein</topology>
    </subcellularLocation>
</comment>
<evidence type="ECO:0000313" key="20">
    <source>
        <dbReference type="EMBL" id="AXS65069.1"/>
    </source>
</evidence>
<sequence>MLSPHKILFLFTLILGSLISISSSSWLGIWMGLEINLLSMIPLMNESNNPLTTEASIKYFIVQALASSVLLMTILTSQMMSEFTSSIMMESVLFTKMGAAPFHYWFPEVMDGLSWGSGLILMTWQKLAPMVILMYIPLINSFTLIIITASMMISGIFGINQTSLRKIMAFSSINHIGWMLSAILFNESLWLIYFLVYSLISSSILWTFNNSSMFQMKQFMGSSMNSPIKMLFSLNFLSLGGIPPFLGFFPKWLIIQTLTESGLYMTTLMMVILTLLPLYFYIRLSLSSLVLSTENINTFKSTKTQLASTLNITSILGLIFCTFIFNFQ</sequence>
<accession>A0A346RG72</accession>
<organism evidence="20">
    <name type="scientific">Histeroidea sp. 2 KM-2017</name>
    <dbReference type="NCBI Taxonomy" id="2219435"/>
    <lineage>
        <taxon>Eukaryota</taxon>
        <taxon>Metazoa</taxon>
        <taxon>Ecdysozoa</taxon>
        <taxon>Arthropoda</taxon>
        <taxon>Hexapoda</taxon>
        <taxon>Insecta</taxon>
        <taxon>Pterygota</taxon>
        <taxon>Neoptera</taxon>
        <taxon>Endopterygota</taxon>
        <taxon>Coleoptera</taxon>
        <taxon>Polyphaga</taxon>
        <taxon>Staphyliniformia</taxon>
    </lineage>
</organism>
<dbReference type="AlphaFoldDB" id="A0A346RG72"/>
<comment type="similarity">
    <text evidence="3 18">Belongs to the complex I subunit 2 family.</text>
</comment>
<evidence type="ECO:0000256" key="2">
    <source>
        <dbReference type="ARBA" id="ARBA00004448"/>
    </source>
</evidence>
<keyword evidence="15 18" id="KW-0496">Mitochondrion</keyword>
<dbReference type="GO" id="GO:0006120">
    <property type="term" value="P:mitochondrial electron transport, NADH to ubiquinone"/>
    <property type="evidence" value="ECO:0007669"/>
    <property type="project" value="InterPro"/>
</dbReference>
<evidence type="ECO:0000256" key="12">
    <source>
        <dbReference type="ARBA" id="ARBA00022989"/>
    </source>
</evidence>
<dbReference type="InterPro" id="IPR003917">
    <property type="entry name" value="NADH_UbQ_OxRdtase_chain2"/>
</dbReference>
<comment type="catalytic activity">
    <reaction evidence="17 18">
        <text>a ubiquinone + NADH + 5 H(+)(in) = a ubiquinol + NAD(+) + 4 H(+)(out)</text>
        <dbReference type="Rhea" id="RHEA:29091"/>
        <dbReference type="Rhea" id="RHEA-COMP:9565"/>
        <dbReference type="Rhea" id="RHEA-COMP:9566"/>
        <dbReference type="ChEBI" id="CHEBI:15378"/>
        <dbReference type="ChEBI" id="CHEBI:16389"/>
        <dbReference type="ChEBI" id="CHEBI:17976"/>
        <dbReference type="ChEBI" id="CHEBI:57540"/>
        <dbReference type="ChEBI" id="CHEBI:57945"/>
        <dbReference type="EC" id="7.1.1.2"/>
    </reaction>
</comment>
<evidence type="ECO:0000256" key="5">
    <source>
        <dbReference type="ARBA" id="ARBA00021008"/>
    </source>
</evidence>
<evidence type="ECO:0000256" key="13">
    <source>
        <dbReference type="ARBA" id="ARBA00023027"/>
    </source>
</evidence>
<dbReference type="PRINTS" id="PR01436">
    <property type="entry name" value="NADHDHGNASE2"/>
</dbReference>
<evidence type="ECO:0000256" key="4">
    <source>
        <dbReference type="ARBA" id="ARBA00012944"/>
    </source>
</evidence>
<dbReference type="GO" id="GO:0008137">
    <property type="term" value="F:NADH dehydrogenase (ubiquinone) activity"/>
    <property type="evidence" value="ECO:0007669"/>
    <property type="project" value="UniProtKB-EC"/>
</dbReference>
<evidence type="ECO:0000256" key="8">
    <source>
        <dbReference type="ARBA" id="ARBA00022692"/>
    </source>
</evidence>
<evidence type="ECO:0000256" key="11">
    <source>
        <dbReference type="ARBA" id="ARBA00022982"/>
    </source>
</evidence>
<evidence type="ECO:0000256" key="18">
    <source>
        <dbReference type="RuleBase" id="RU003403"/>
    </source>
</evidence>
<keyword evidence="14 18" id="KW-0830">Ubiquinone</keyword>
<reference evidence="20" key="1">
    <citation type="journal article" date="2018" name="J. ISSAAS">
        <title>The contribution of mitochondrial metagenomics to large-scale data mining and phylogenetic analysis of Coleoptera.</title>
        <authorList>
            <person name="Miller K."/>
            <person name="Linard B."/>
            <person name="Motyka M."/>
            <person name="Bocek M."/>
            <person name="Vogler A.P."/>
        </authorList>
    </citation>
    <scope>NUCLEOTIDE SEQUENCE</scope>
</reference>
<evidence type="ECO:0000256" key="7">
    <source>
        <dbReference type="ARBA" id="ARBA00022660"/>
    </source>
</evidence>
<keyword evidence="9 18" id="KW-0999">Mitochondrion inner membrane</keyword>
<evidence type="ECO:0000256" key="1">
    <source>
        <dbReference type="ARBA" id="ARBA00003257"/>
    </source>
</evidence>
<protein>
    <recommendedName>
        <fullName evidence="5 18">NADH-ubiquinone oxidoreductase chain 2</fullName>
        <ecNumber evidence="4 18">7.1.1.2</ecNumber>
    </recommendedName>
</protein>
<dbReference type="GO" id="GO:0005743">
    <property type="term" value="C:mitochondrial inner membrane"/>
    <property type="evidence" value="ECO:0007669"/>
    <property type="project" value="UniProtKB-SubCell"/>
</dbReference>
<feature type="transmembrane region" description="Helical" evidence="18">
    <location>
        <begin position="191"/>
        <end position="209"/>
    </location>
</feature>
<proteinExistence type="inferred from homology"/>
<evidence type="ECO:0000256" key="3">
    <source>
        <dbReference type="ARBA" id="ARBA00007012"/>
    </source>
</evidence>
<keyword evidence="13 18" id="KW-0520">NAD</keyword>
<keyword evidence="8 18" id="KW-0812">Transmembrane</keyword>
<dbReference type="EC" id="7.1.1.2" evidence="4 18"/>
<comment type="function">
    <text evidence="18">Core subunit of the mitochondrial membrane respiratory chain NADH dehydrogenase (Complex I) which catalyzes electron transfer from NADH through the respiratory chain, using ubiquinone as an electron acceptor. Essential for the catalytic activity and assembly of complex I.</text>
</comment>
<evidence type="ECO:0000256" key="9">
    <source>
        <dbReference type="ARBA" id="ARBA00022792"/>
    </source>
</evidence>
<keyword evidence="6" id="KW-0813">Transport</keyword>
<keyword evidence="10 18" id="KW-1278">Translocase</keyword>
<feature type="transmembrane region" description="Helical" evidence="18">
    <location>
        <begin position="127"/>
        <end position="147"/>
    </location>
</feature>
<dbReference type="InterPro" id="IPR001750">
    <property type="entry name" value="ND/Mrp_TM"/>
</dbReference>
<keyword evidence="7 18" id="KW-0679">Respiratory chain</keyword>